<evidence type="ECO:0000313" key="11">
    <source>
        <dbReference type="Proteomes" id="UP001589568"/>
    </source>
</evidence>
<comment type="caution">
    <text evidence="10">The sequence shown here is derived from an EMBL/GenBank/DDBJ whole genome shotgun (WGS) entry which is preliminary data.</text>
</comment>
<dbReference type="PANTHER" id="PTHR34582">
    <property type="entry name" value="UPF0702 TRANSMEMBRANE PROTEIN YCAP"/>
    <property type="match status" value="1"/>
</dbReference>
<dbReference type="Pfam" id="PF04239">
    <property type="entry name" value="DUF421"/>
    <property type="match status" value="1"/>
</dbReference>
<comment type="subcellular location">
    <subcellularLocation>
        <location evidence="1">Cell membrane</location>
        <topology evidence="1">Multi-pass membrane protein</topology>
    </subcellularLocation>
</comment>
<evidence type="ECO:0000313" key="10">
    <source>
        <dbReference type="EMBL" id="MFB9467954.1"/>
    </source>
</evidence>
<comment type="similarity">
    <text evidence="2">Belongs to the UPF0702 family.</text>
</comment>
<keyword evidence="6 8" id="KW-0472">Membrane</keyword>
<organism evidence="10 11">
    <name type="scientific">Nonomuraea salmonea</name>
    <dbReference type="NCBI Taxonomy" id="46181"/>
    <lineage>
        <taxon>Bacteria</taxon>
        <taxon>Bacillati</taxon>
        <taxon>Actinomycetota</taxon>
        <taxon>Actinomycetes</taxon>
        <taxon>Streptosporangiales</taxon>
        <taxon>Streptosporangiaceae</taxon>
        <taxon>Nonomuraea</taxon>
    </lineage>
</organism>
<keyword evidence="4 8" id="KW-0812">Transmembrane</keyword>
<feature type="transmembrane region" description="Helical" evidence="8">
    <location>
        <begin position="42"/>
        <end position="62"/>
    </location>
</feature>
<evidence type="ECO:0000256" key="5">
    <source>
        <dbReference type="ARBA" id="ARBA00022989"/>
    </source>
</evidence>
<dbReference type="Gene3D" id="3.30.240.20">
    <property type="entry name" value="bsu07140 like domains"/>
    <property type="match status" value="1"/>
</dbReference>
<feature type="compositionally biased region" description="Pro residues" evidence="7">
    <location>
        <begin position="164"/>
        <end position="175"/>
    </location>
</feature>
<keyword evidence="5 8" id="KW-1133">Transmembrane helix</keyword>
<dbReference type="PANTHER" id="PTHR34582:SF6">
    <property type="entry name" value="UPF0702 TRANSMEMBRANE PROTEIN YCAP"/>
    <property type="match status" value="1"/>
</dbReference>
<dbReference type="RefSeq" id="WP_345388313.1">
    <property type="nucleotide sequence ID" value="NZ_BAAAXS010000001.1"/>
</dbReference>
<keyword evidence="11" id="KW-1185">Reference proteome</keyword>
<protein>
    <submittedName>
        <fullName evidence="10">DUF421 domain-containing protein</fullName>
    </submittedName>
</protein>
<dbReference type="InterPro" id="IPR007353">
    <property type="entry name" value="DUF421"/>
</dbReference>
<evidence type="ECO:0000256" key="1">
    <source>
        <dbReference type="ARBA" id="ARBA00004651"/>
    </source>
</evidence>
<proteinExistence type="inferred from homology"/>
<evidence type="ECO:0000256" key="4">
    <source>
        <dbReference type="ARBA" id="ARBA00022692"/>
    </source>
</evidence>
<feature type="transmembrane region" description="Helical" evidence="8">
    <location>
        <begin position="6"/>
        <end position="30"/>
    </location>
</feature>
<dbReference type="Proteomes" id="UP001589568">
    <property type="component" value="Unassembled WGS sequence"/>
</dbReference>
<evidence type="ECO:0000256" key="6">
    <source>
        <dbReference type="ARBA" id="ARBA00023136"/>
    </source>
</evidence>
<dbReference type="InterPro" id="IPR023090">
    <property type="entry name" value="UPF0702_alpha/beta_dom_sf"/>
</dbReference>
<evidence type="ECO:0000256" key="8">
    <source>
        <dbReference type="SAM" id="Phobius"/>
    </source>
</evidence>
<reference evidence="10 11" key="1">
    <citation type="submission" date="2024-09" db="EMBL/GenBank/DDBJ databases">
        <authorList>
            <person name="Sun Q."/>
            <person name="Mori K."/>
        </authorList>
    </citation>
    <scope>NUCLEOTIDE SEQUENCE [LARGE SCALE GENOMIC DNA]</scope>
    <source>
        <strain evidence="10 11">JCM 3324</strain>
    </source>
</reference>
<keyword evidence="3" id="KW-1003">Cell membrane</keyword>
<feature type="region of interest" description="Disordered" evidence="7">
    <location>
        <begin position="158"/>
        <end position="183"/>
    </location>
</feature>
<gene>
    <name evidence="10" type="ORF">ACFFR3_00470</name>
</gene>
<feature type="domain" description="YetF C-terminal" evidence="9">
    <location>
        <begin position="96"/>
        <end position="161"/>
    </location>
</feature>
<evidence type="ECO:0000259" key="9">
    <source>
        <dbReference type="Pfam" id="PF04239"/>
    </source>
</evidence>
<accession>A0ABV5NCD4</accession>
<feature type="transmembrane region" description="Helical" evidence="8">
    <location>
        <begin position="74"/>
        <end position="93"/>
    </location>
</feature>
<evidence type="ECO:0000256" key="3">
    <source>
        <dbReference type="ARBA" id="ARBA00022475"/>
    </source>
</evidence>
<sequence length="183" mass="19719">MPDWGAIFLLSTPVLEIFVRGTVTFLALLVMLRLAGQRESGGLGLTDVLLVVLVAQAAAGGLSGGSESIADGLLLVATILLWSIAVDAIAYRWPLAARLLKARPRPLIADGRLDHRVMRREFMTREEVLSQLRLHGLQDISEVECAYLEPNGMISVVARRTGDPPAPTGPSPAPQADPHRDAR</sequence>
<evidence type="ECO:0000256" key="7">
    <source>
        <dbReference type="SAM" id="MobiDB-lite"/>
    </source>
</evidence>
<dbReference type="EMBL" id="JBHMCF010000002">
    <property type="protein sequence ID" value="MFB9467954.1"/>
    <property type="molecule type" value="Genomic_DNA"/>
</dbReference>
<evidence type="ECO:0000256" key="2">
    <source>
        <dbReference type="ARBA" id="ARBA00006448"/>
    </source>
</evidence>
<name>A0ABV5NCD4_9ACTN</name>